<dbReference type="InterPro" id="IPR030383">
    <property type="entry name" value="G_VLIG_dom"/>
</dbReference>
<dbReference type="Proteomes" id="UP000579812">
    <property type="component" value="Unassembled WGS sequence"/>
</dbReference>
<evidence type="ECO:0000313" key="3">
    <source>
        <dbReference type="Proteomes" id="UP000579812"/>
    </source>
</evidence>
<dbReference type="InterPro" id="IPR058641">
    <property type="entry name" value="GVIN1_dom"/>
</dbReference>
<comment type="caution">
    <text evidence="2">The sequence shown here is derived from an EMBL/GenBank/DDBJ whole genome shotgun (WGS) entry which is preliminary data.</text>
</comment>
<name>A0A7J6DBD6_9TELE</name>
<gene>
    <name evidence="2" type="ORF">G5714_004061</name>
</gene>
<reference evidence="2 3" key="1">
    <citation type="submission" date="2020-04" db="EMBL/GenBank/DDBJ databases">
        <title>Chromosome-level genome assembly of a cyprinid fish Onychostoma macrolepis by integration of Nanopore Sequencing, Bionano and Hi-C technology.</title>
        <authorList>
            <person name="Wang D."/>
        </authorList>
    </citation>
    <scope>NUCLEOTIDE SEQUENCE [LARGE SCALE GENOMIC DNA]</scope>
    <source>
        <strain evidence="2">SWU-2019</strain>
        <tissue evidence="2">Muscle</tissue>
    </source>
</reference>
<accession>A0A7J6DBD6</accession>
<dbReference type="EMBL" id="JAAMOB010000003">
    <property type="protein sequence ID" value="KAF4116572.1"/>
    <property type="molecule type" value="Genomic_DNA"/>
</dbReference>
<protein>
    <recommendedName>
        <fullName evidence="1">VLIG-type G domain-containing protein</fullName>
    </recommendedName>
</protein>
<sequence length="288" mass="34348">MAPTNPNYSENIQELKMTIMSHASRSHGMRLKDLKYRINDLWEALLNERFVFSFRSALEISAYRRLEIQYSKWSWRLRCAMMETENKLHNNIEHEAIHEVEETDLHRELKKTSEEVEKSMSEFFEEDRDADILIQWKTSFEIKIKELRENIMRETKRKLNKIIQQRDLKKKIDAQRTPHENTLYEKSKELALKLKDKSNDEEILKKEFDWFWEQCVKKVIRDTPAIRDIDIMRDKKISTNSPDETDVIPERKDQIRLVLLGETGSGKSVTGNTSIGLRVSVRNYNENQ</sequence>
<organism evidence="2 3">
    <name type="scientific">Onychostoma macrolepis</name>
    <dbReference type="NCBI Taxonomy" id="369639"/>
    <lineage>
        <taxon>Eukaryota</taxon>
        <taxon>Metazoa</taxon>
        <taxon>Chordata</taxon>
        <taxon>Craniata</taxon>
        <taxon>Vertebrata</taxon>
        <taxon>Euteleostomi</taxon>
        <taxon>Actinopterygii</taxon>
        <taxon>Neopterygii</taxon>
        <taxon>Teleostei</taxon>
        <taxon>Ostariophysi</taxon>
        <taxon>Cypriniformes</taxon>
        <taxon>Cyprinidae</taxon>
        <taxon>Acrossocheilinae</taxon>
        <taxon>Onychostoma</taxon>
    </lineage>
</organism>
<dbReference type="PANTHER" id="PTHR22796">
    <property type="entry name" value="URG4-RELATED"/>
    <property type="match status" value="1"/>
</dbReference>
<dbReference type="Pfam" id="PF25974">
    <property type="entry name" value="URGCP_9th"/>
    <property type="match status" value="1"/>
</dbReference>
<proteinExistence type="predicted"/>
<dbReference type="GO" id="GO:0005525">
    <property type="term" value="F:GTP binding"/>
    <property type="evidence" value="ECO:0007669"/>
    <property type="project" value="InterPro"/>
</dbReference>
<dbReference type="PROSITE" id="PS51717">
    <property type="entry name" value="G_VLIG"/>
    <property type="match status" value="1"/>
</dbReference>
<evidence type="ECO:0000259" key="1">
    <source>
        <dbReference type="PROSITE" id="PS51717"/>
    </source>
</evidence>
<evidence type="ECO:0000313" key="2">
    <source>
        <dbReference type="EMBL" id="KAF4116572.1"/>
    </source>
</evidence>
<keyword evidence="3" id="KW-1185">Reference proteome</keyword>
<dbReference type="AlphaFoldDB" id="A0A7J6DBD6"/>
<dbReference type="PANTHER" id="PTHR22796:SF6">
    <property type="entry name" value="INTERFERON-INDUCED VERY LARGE GTPASE 1-RELATED"/>
    <property type="match status" value="1"/>
</dbReference>
<feature type="domain" description="VLIG-type G" evidence="1">
    <location>
        <begin position="1"/>
        <end position="42"/>
    </location>
</feature>